<gene>
    <name evidence="1" type="ORF">HUW51_24235</name>
</gene>
<dbReference type="AlphaFoldDB" id="A0A7G7GET2"/>
<reference evidence="1 2" key="1">
    <citation type="journal article" date="2018" name="Int. J. Syst. Evol. Microbiol.">
        <title>Adhaeribacter swui sp. nov., isolated from wet mud.</title>
        <authorList>
            <person name="Kim D.U."/>
            <person name="Kim K.W."/>
            <person name="Kang M.S."/>
            <person name="Kim J.Y."/>
            <person name="Jang J.H."/>
            <person name="Kim M.K."/>
        </authorList>
    </citation>
    <scope>NUCLEOTIDE SEQUENCE [LARGE SCALE GENOMIC DNA]</scope>
    <source>
        <strain evidence="1 2">KCTC 52873</strain>
    </source>
</reference>
<keyword evidence="2" id="KW-1185">Reference proteome</keyword>
<dbReference type="KEGG" id="aswu:HUW51_24235"/>
<sequence length="415" mass="47393">MHLHFIYVLVALLICTGPNTSNKAIAQNRQKKAVFIIVDGISADVLEKQNTPNLNKIAALGGYTRAYVGGQRGGYSETPTISAVGYNSLLTGTWVNKHNVWDNEISAPNYYYPTIFRLFKTQYPEKKTAVYSTWLDNRTKLIGEGLPQTRNLQLDYHIDGFELDTIQFPHDKEHNYIHQIDEHVANEAARYIRAEAPDLSWVYLEYPDDMGHRYGDDEKLYQAVEIADNQIGRIWQAIEHRQQNYPEDWLIVITTDHGRDAQGKHHGGQSDRERTTWITTNAKDLNAHFKQQPGIVDIMPSLARFLKISIPQQNEMEVDGVSFIGNVSIVKPTASVQNNKLDISWQILDPKGDVKIWVSTTNNYKTGGQDEYKLMKTVRVKDQKATINLTSRPSNFYKIVLEAPYNIANTWLIVK</sequence>
<dbReference type="PANTHER" id="PTHR10151:SF120">
    <property type="entry name" value="BIS(5'-ADENOSYL)-TRIPHOSPHATASE"/>
    <property type="match status" value="1"/>
</dbReference>
<evidence type="ECO:0000313" key="1">
    <source>
        <dbReference type="EMBL" id="QNF35666.1"/>
    </source>
</evidence>
<dbReference type="SUPFAM" id="SSF53649">
    <property type="entry name" value="Alkaline phosphatase-like"/>
    <property type="match status" value="1"/>
</dbReference>
<dbReference type="Pfam" id="PF01663">
    <property type="entry name" value="Phosphodiest"/>
    <property type="match status" value="1"/>
</dbReference>
<name>A0A7G7GET2_9BACT</name>
<dbReference type="GO" id="GO:0016787">
    <property type="term" value="F:hydrolase activity"/>
    <property type="evidence" value="ECO:0007669"/>
    <property type="project" value="UniProtKB-ARBA"/>
</dbReference>
<dbReference type="InterPro" id="IPR002591">
    <property type="entry name" value="Phosphodiest/P_Trfase"/>
</dbReference>
<accession>A0A7G7GET2</accession>
<dbReference type="Proteomes" id="UP000515237">
    <property type="component" value="Chromosome"/>
</dbReference>
<proteinExistence type="predicted"/>
<protein>
    <submittedName>
        <fullName evidence="1">Alkaline phosphatase family protein</fullName>
    </submittedName>
</protein>
<organism evidence="1 2">
    <name type="scientific">Adhaeribacter swui</name>
    <dbReference type="NCBI Taxonomy" id="2086471"/>
    <lineage>
        <taxon>Bacteria</taxon>
        <taxon>Pseudomonadati</taxon>
        <taxon>Bacteroidota</taxon>
        <taxon>Cytophagia</taxon>
        <taxon>Cytophagales</taxon>
        <taxon>Hymenobacteraceae</taxon>
        <taxon>Adhaeribacter</taxon>
    </lineage>
</organism>
<evidence type="ECO:0000313" key="2">
    <source>
        <dbReference type="Proteomes" id="UP000515237"/>
    </source>
</evidence>
<dbReference type="EMBL" id="CP055156">
    <property type="protein sequence ID" value="QNF35666.1"/>
    <property type="molecule type" value="Genomic_DNA"/>
</dbReference>
<dbReference type="Gene3D" id="3.40.720.10">
    <property type="entry name" value="Alkaline Phosphatase, subunit A"/>
    <property type="match status" value="1"/>
</dbReference>
<dbReference type="PANTHER" id="PTHR10151">
    <property type="entry name" value="ECTONUCLEOTIDE PYROPHOSPHATASE/PHOSPHODIESTERASE"/>
    <property type="match status" value="1"/>
</dbReference>
<dbReference type="InterPro" id="IPR017850">
    <property type="entry name" value="Alkaline_phosphatase_core_sf"/>
</dbReference>